<feature type="domain" description="LysM" evidence="2">
    <location>
        <begin position="121"/>
        <end position="166"/>
    </location>
</feature>
<dbReference type="InterPro" id="IPR018392">
    <property type="entry name" value="LysM"/>
</dbReference>
<dbReference type="PANTHER" id="PTHR33734">
    <property type="entry name" value="LYSM DOMAIN-CONTAINING GPI-ANCHORED PROTEIN 2"/>
    <property type="match status" value="1"/>
</dbReference>
<dbReference type="RefSeq" id="WP_315624696.1">
    <property type="nucleotide sequence ID" value="NZ_JAUHMF010000001.1"/>
</dbReference>
<keyword evidence="4" id="KW-1185">Reference proteome</keyword>
<keyword evidence="1" id="KW-0472">Membrane</keyword>
<dbReference type="Gene3D" id="3.10.350.10">
    <property type="entry name" value="LysM domain"/>
    <property type="match status" value="2"/>
</dbReference>
<reference evidence="3 4" key="1">
    <citation type="submission" date="2023-07" db="EMBL/GenBank/DDBJ databases">
        <title>Novel species of Thermanaerothrix with wide hydrolytic capabilities.</title>
        <authorList>
            <person name="Zayulina K.S."/>
            <person name="Podosokorskaya O.A."/>
            <person name="Elcheninov A.G."/>
        </authorList>
    </citation>
    <scope>NUCLEOTIDE SEQUENCE [LARGE SCALE GENOMIC DNA]</scope>
    <source>
        <strain evidence="3 4">4228-RoL</strain>
    </source>
</reference>
<keyword evidence="1" id="KW-1133">Transmembrane helix</keyword>
<comment type="caution">
    <text evidence="3">The sequence shown here is derived from an EMBL/GenBank/DDBJ whole genome shotgun (WGS) entry which is preliminary data.</text>
</comment>
<evidence type="ECO:0000313" key="4">
    <source>
        <dbReference type="Proteomes" id="UP001254165"/>
    </source>
</evidence>
<dbReference type="CDD" id="cd00118">
    <property type="entry name" value="LysM"/>
    <property type="match status" value="2"/>
</dbReference>
<proteinExistence type="predicted"/>
<organism evidence="3 4">
    <name type="scientific">Thermanaerothrix solaris</name>
    <dbReference type="NCBI Taxonomy" id="3058434"/>
    <lineage>
        <taxon>Bacteria</taxon>
        <taxon>Bacillati</taxon>
        <taxon>Chloroflexota</taxon>
        <taxon>Anaerolineae</taxon>
        <taxon>Anaerolineales</taxon>
        <taxon>Anaerolineaceae</taxon>
        <taxon>Thermanaerothrix</taxon>
    </lineage>
</organism>
<name>A0ABU3NMH5_9CHLR</name>
<gene>
    <name evidence="3" type="ORF">QYE77_07180</name>
</gene>
<dbReference type="SMART" id="SM00257">
    <property type="entry name" value="LysM"/>
    <property type="match status" value="2"/>
</dbReference>
<dbReference type="SUPFAM" id="SSF54106">
    <property type="entry name" value="LysM domain"/>
    <property type="match status" value="2"/>
</dbReference>
<dbReference type="PANTHER" id="PTHR33734:SF22">
    <property type="entry name" value="MEMBRANE-BOUND LYTIC MUREIN TRANSGLYCOSYLASE D"/>
    <property type="match status" value="1"/>
</dbReference>
<dbReference type="Pfam" id="PF01476">
    <property type="entry name" value="LysM"/>
    <property type="match status" value="2"/>
</dbReference>
<feature type="domain" description="LysM" evidence="2">
    <location>
        <begin position="194"/>
        <end position="237"/>
    </location>
</feature>
<evidence type="ECO:0000259" key="2">
    <source>
        <dbReference type="PROSITE" id="PS51782"/>
    </source>
</evidence>
<evidence type="ECO:0000256" key="1">
    <source>
        <dbReference type="SAM" id="Phobius"/>
    </source>
</evidence>
<accession>A0ABU3NMH5</accession>
<sequence>MSPEETTKTKVCPICGARTSEGATRCLVCGHTFTPEGGKKGSPLQGPRLPEITLSLPIALGLMVLLLAIGAGTVFAALQSTGRVVEPTATPTLTVTPTITFTPTASPTPTLEPTFTPLPPIEYTVRSGDNCITIAYTFGVSVSSIIALNNLPVACDNLVVGQKLLIPQPTPTPSPQPTNTLSPAEATEAACQKLEYTVTANDTLSIIAARYNVSMESIKSYNGLTSDIVYEGQVLQIPLCERLPTPGPTPTPTPPPPYPAPNLLLPANGAVFTAANDTVTLQWAAVGTLRDNEAYAVTIEDLTEGKGRRLVEYVTDTKFIVPAAFRPVDTVPHVLQWFVVPVRQTGTSLDGKPIYEQAGAPSAFRVFVWWAAGAVTPAP</sequence>
<evidence type="ECO:0000313" key="3">
    <source>
        <dbReference type="EMBL" id="MDT8898049.1"/>
    </source>
</evidence>
<dbReference type="PROSITE" id="PS51782">
    <property type="entry name" value="LYSM"/>
    <property type="match status" value="2"/>
</dbReference>
<dbReference type="InterPro" id="IPR036779">
    <property type="entry name" value="LysM_dom_sf"/>
</dbReference>
<feature type="transmembrane region" description="Helical" evidence="1">
    <location>
        <begin position="54"/>
        <end position="78"/>
    </location>
</feature>
<dbReference type="Proteomes" id="UP001254165">
    <property type="component" value="Unassembled WGS sequence"/>
</dbReference>
<keyword evidence="1" id="KW-0812">Transmembrane</keyword>
<protein>
    <submittedName>
        <fullName evidence="3">LysM peptidoglycan-binding domain-containing protein</fullName>
    </submittedName>
</protein>
<dbReference type="EMBL" id="JAUHMF010000001">
    <property type="protein sequence ID" value="MDT8898049.1"/>
    <property type="molecule type" value="Genomic_DNA"/>
</dbReference>